<accession>A0AAW0C4R6</accession>
<sequence length="222" mass="23362">MFFDTVKSGDYETLAEYLALGGNKKKIVLGGVDAAQLRLELIGDADSPLLYNVELRQTDGSLAIGLVSAIMMAGISRDSQKLYNQGTTLTIAYSISSLGVSGGSTDKFGLAMFTRVIDSPGRLESGIIYPIFQIAGLIEANTGHLAPLDLWPLIALSAGIAPTLIMVRAKLGTSNESSQTRGNVSDLQFGSGVVVSTQVQSHNIALTEIALGDRGAEDKVLV</sequence>
<dbReference type="AlphaFoldDB" id="A0AAW0C4R6"/>
<keyword evidence="2" id="KW-1185">Reference proteome</keyword>
<dbReference type="Proteomes" id="UP001383192">
    <property type="component" value="Unassembled WGS sequence"/>
</dbReference>
<reference evidence="1 2" key="1">
    <citation type="submission" date="2024-01" db="EMBL/GenBank/DDBJ databases">
        <title>A draft genome for a cacao thread blight-causing isolate of Paramarasmius palmivorus.</title>
        <authorList>
            <person name="Baruah I.K."/>
            <person name="Bukari Y."/>
            <person name="Amoako-Attah I."/>
            <person name="Meinhardt L.W."/>
            <person name="Bailey B.A."/>
            <person name="Cohen S.P."/>
        </authorList>
    </citation>
    <scope>NUCLEOTIDE SEQUENCE [LARGE SCALE GENOMIC DNA]</scope>
    <source>
        <strain evidence="1 2">GH-12</strain>
    </source>
</reference>
<evidence type="ECO:0000313" key="2">
    <source>
        <dbReference type="Proteomes" id="UP001383192"/>
    </source>
</evidence>
<proteinExistence type="predicted"/>
<comment type="caution">
    <text evidence="1">The sequence shown here is derived from an EMBL/GenBank/DDBJ whole genome shotgun (WGS) entry which is preliminary data.</text>
</comment>
<name>A0AAW0C4R6_9AGAR</name>
<gene>
    <name evidence="1" type="ORF">VNI00_012489</name>
</gene>
<protein>
    <submittedName>
        <fullName evidence="1">Uncharacterized protein</fullName>
    </submittedName>
</protein>
<dbReference type="EMBL" id="JAYKXP010000058">
    <property type="protein sequence ID" value="KAK7034058.1"/>
    <property type="molecule type" value="Genomic_DNA"/>
</dbReference>
<organism evidence="1 2">
    <name type="scientific">Paramarasmius palmivorus</name>
    <dbReference type="NCBI Taxonomy" id="297713"/>
    <lineage>
        <taxon>Eukaryota</taxon>
        <taxon>Fungi</taxon>
        <taxon>Dikarya</taxon>
        <taxon>Basidiomycota</taxon>
        <taxon>Agaricomycotina</taxon>
        <taxon>Agaricomycetes</taxon>
        <taxon>Agaricomycetidae</taxon>
        <taxon>Agaricales</taxon>
        <taxon>Marasmiineae</taxon>
        <taxon>Marasmiaceae</taxon>
        <taxon>Paramarasmius</taxon>
    </lineage>
</organism>
<evidence type="ECO:0000313" key="1">
    <source>
        <dbReference type="EMBL" id="KAK7034058.1"/>
    </source>
</evidence>